<dbReference type="PROSITE" id="PS00503">
    <property type="entry name" value="PECTINESTERASE_2"/>
    <property type="match status" value="1"/>
</dbReference>
<keyword evidence="5 10" id="KW-0378">Hydrolase</keyword>
<feature type="active site" evidence="9">
    <location>
        <position position="423"/>
    </location>
</feature>
<sequence>MESTKSLRGYGKVDELKDGTFRRRTSRRHVVIIVASSFVLLAVIVATVLGTVLNRRGDGAGSSQAAQMTPVAAIKVVCSVTEYPDSCFSSLATYESSSGATDPKQIFRLSLLVAINEVASFFNYTSQLVTQVSDPLEQAAFGVCQTVLQDAVDHLNDSASLMEPNQGQKLLSPSTITDMRTWLSTAITDQETCFDALEEANFTHLGDLKLTVRNSTEFSSNSLAIVTKIVSLLAGFNLPIHRRLLGFGEARSDFPSWVGLADRRALQAVNLRPNLTVAQHGTGNYKTIKDAVEAIPKKSLSRFVIYVKAGVYKENVLLDKNKWNVMMYGDGMTRTIVTGNLNFVDGTPTYGTATFTVIGKGFIARDMGFANTAGAAKHQAVAFLSQSNLSVMYRCAFDAFQDTLYAYANRQFYRDCDVTGTVDFIFGNAAAVFQNCTILPRQPLRFQYNTLTAQGKSDPNQNGGISIHKCRITPNGKLTVPTYLGRPWKDYSTTVFMESSIGLFLSPKGWTEWIPNVQPPKTIFYGEYMNTGPGSNKNGRVQWPGYHSALTTDQAGKFAVGSFIQGNSWLPQTGVAFDPSL</sequence>
<feature type="transmembrane region" description="Helical" evidence="11">
    <location>
        <begin position="30"/>
        <end position="53"/>
    </location>
</feature>
<keyword evidence="11" id="KW-0812">Transmembrane</keyword>
<dbReference type="EMBL" id="JBJKBG010000009">
    <property type="protein sequence ID" value="KAL3723559.1"/>
    <property type="molecule type" value="Genomic_DNA"/>
</dbReference>
<dbReference type="AlphaFoldDB" id="A0ABD3J9T3"/>
<dbReference type="NCBIfam" id="TIGR01614">
    <property type="entry name" value="PME_inhib"/>
    <property type="match status" value="1"/>
</dbReference>
<protein>
    <recommendedName>
        <fullName evidence="4 10">Pectinesterase</fullName>
        <ecNumber evidence="4 10">3.1.1.11</ecNumber>
    </recommendedName>
</protein>
<evidence type="ECO:0000256" key="2">
    <source>
        <dbReference type="ARBA" id="ARBA00006027"/>
    </source>
</evidence>
<keyword evidence="11" id="KW-0472">Membrane</keyword>
<dbReference type="InterPro" id="IPR006501">
    <property type="entry name" value="Pectinesterase_inhib_dom"/>
</dbReference>
<dbReference type="Pfam" id="PF01095">
    <property type="entry name" value="Pectinesterase"/>
    <property type="match status" value="1"/>
</dbReference>
<organism evidence="13 14">
    <name type="scientific">Eucalyptus globulus</name>
    <name type="common">Tasmanian blue gum</name>
    <dbReference type="NCBI Taxonomy" id="34317"/>
    <lineage>
        <taxon>Eukaryota</taxon>
        <taxon>Viridiplantae</taxon>
        <taxon>Streptophyta</taxon>
        <taxon>Embryophyta</taxon>
        <taxon>Tracheophyta</taxon>
        <taxon>Spermatophyta</taxon>
        <taxon>Magnoliopsida</taxon>
        <taxon>eudicotyledons</taxon>
        <taxon>Gunneridae</taxon>
        <taxon>Pentapetalae</taxon>
        <taxon>rosids</taxon>
        <taxon>malvids</taxon>
        <taxon>Myrtales</taxon>
        <taxon>Myrtaceae</taxon>
        <taxon>Myrtoideae</taxon>
        <taxon>Eucalypteae</taxon>
        <taxon>Eucalyptus</taxon>
    </lineage>
</organism>
<dbReference type="InterPro" id="IPR018040">
    <property type="entry name" value="Pectinesterase_Tyr_AS"/>
</dbReference>
<evidence type="ECO:0000256" key="4">
    <source>
        <dbReference type="ARBA" id="ARBA00013229"/>
    </source>
</evidence>
<reference evidence="13 14" key="1">
    <citation type="submission" date="2024-11" db="EMBL/GenBank/DDBJ databases">
        <title>Chromosome-level genome assembly of Eucalyptus globulus Labill. provides insights into its genome evolution.</title>
        <authorList>
            <person name="Li X."/>
        </authorList>
    </citation>
    <scope>NUCLEOTIDE SEQUENCE [LARGE SCALE GENOMIC DNA]</scope>
    <source>
        <strain evidence="13">CL2024</strain>
        <tissue evidence="13">Fresh tender leaves</tissue>
    </source>
</reference>
<dbReference type="EC" id="3.1.1.11" evidence="4 10"/>
<evidence type="ECO:0000256" key="8">
    <source>
        <dbReference type="ARBA" id="ARBA00023180"/>
    </source>
</evidence>
<evidence type="ECO:0000313" key="13">
    <source>
        <dbReference type="EMBL" id="KAL3723559.1"/>
    </source>
</evidence>
<keyword evidence="10" id="KW-0134">Cell wall</keyword>
<comment type="catalytic activity">
    <reaction evidence="10">
        <text>[(1-&gt;4)-alpha-D-galacturonosyl methyl ester](n) + n H2O = [(1-&gt;4)-alpha-D-galacturonosyl](n) + n methanol + n H(+)</text>
        <dbReference type="Rhea" id="RHEA:22380"/>
        <dbReference type="Rhea" id="RHEA-COMP:14570"/>
        <dbReference type="Rhea" id="RHEA-COMP:14573"/>
        <dbReference type="ChEBI" id="CHEBI:15377"/>
        <dbReference type="ChEBI" id="CHEBI:15378"/>
        <dbReference type="ChEBI" id="CHEBI:17790"/>
        <dbReference type="ChEBI" id="CHEBI:140522"/>
        <dbReference type="ChEBI" id="CHEBI:140523"/>
        <dbReference type="EC" id="3.1.1.11"/>
    </reaction>
</comment>
<dbReference type="InterPro" id="IPR000070">
    <property type="entry name" value="Pectinesterase_cat"/>
</dbReference>
<dbReference type="GO" id="GO:0030599">
    <property type="term" value="F:pectinesterase activity"/>
    <property type="evidence" value="ECO:0007669"/>
    <property type="project" value="UniProtKB-UniRule"/>
</dbReference>
<dbReference type="SUPFAM" id="SSF51126">
    <property type="entry name" value="Pectin lyase-like"/>
    <property type="match status" value="1"/>
</dbReference>
<keyword evidence="6 10" id="KW-0063">Aspartyl esterase</keyword>
<gene>
    <name evidence="13" type="ORF">ACJRO7_035694</name>
</gene>
<evidence type="ECO:0000256" key="1">
    <source>
        <dbReference type="ARBA" id="ARBA00005184"/>
    </source>
</evidence>
<evidence type="ECO:0000313" key="14">
    <source>
        <dbReference type="Proteomes" id="UP001634007"/>
    </source>
</evidence>
<evidence type="ECO:0000256" key="5">
    <source>
        <dbReference type="ARBA" id="ARBA00022801"/>
    </source>
</evidence>
<dbReference type="CDD" id="cd15798">
    <property type="entry name" value="PMEI-like_3"/>
    <property type="match status" value="1"/>
</dbReference>
<evidence type="ECO:0000256" key="7">
    <source>
        <dbReference type="ARBA" id="ARBA00023157"/>
    </source>
</evidence>
<comment type="similarity">
    <text evidence="2">In the N-terminal section; belongs to the PMEI family.</text>
</comment>
<keyword evidence="11" id="KW-1133">Transmembrane helix</keyword>
<evidence type="ECO:0000256" key="11">
    <source>
        <dbReference type="SAM" id="Phobius"/>
    </source>
</evidence>
<dbReference type="GO" id="GO:0042545">
    <property type="term" value="P:cell wall modification"/>
    <property type="evidence" value="ECO:0007669"/>
    <property type="project" value="UniProtKB-UniRule"/>
</dbReference>
<comment type="similarity">
    <text evidence="3">In the C-terminal section; belongs to the pectinesterase family.</text>
</comment>
<name>A0ABD3J9T3_EUCGL</name>
<keyword evidence="8" id="KW-0325">Glycoprotein</keyword>
<dbReference type="SMART" id="SM00856">
    <property type="entry name" value="PMEI"/>
    <property type="match status" value="1"/>
</dbReference>
<feature type="domain" description="Pectinesterase inhibitor" evidence="12">
    <location>
        <begin position="69"/>
        <end position="225"/>
    </location>
</feature>
<comment type="function">
    <text evidence="10">Acts in the modification of cell walls via demethylesterification of cell wall pectin.</text>
</comment>
<dbReference type="Gene3D" id="2.160.20.10">
    <property type="entry name" value="Single-stranded right-handed beta-helix, Pectin lyase-like"/>
    <property type="match status" value="1"/>
</dbReference>
<evidence type="ECO:0000256" key="3">
    <source>
        <dbReference type="ARBA" id="ARBA00007786"/>
    </source>
</evidence>
<accession>A0ABD3J9T3</accession>
<dbReference type="PANTHER" id="PTHR31707">
    <property type="entry name" value="PECTINESTERASE"/>
    <property type="match status" value="1"/>
</dbReference>
<keyword evidence="14" id="KW-1185">Reference proteome</keyword>
<keyword evidence="10" id="KW-0964">Secreted</keyword>
<dbReference type="InterPro" id="IPR011050">
    <property type="entry name" value="Pectin_lyase_fold/virulence"/>
</dbReference>
<evidence type="ECO:0000256" key="6">
    <source>
        <dbReference type="ARBA" id="ARBA00023085"/>
    </source>
</evidence>
<keyword evidence="7" id="KW-1015">Disulfide bond</keyword>
<evidence type="ECO:0000256" key="10">
    <source>
        <dbReference type="RuleBase" id="RU000589"/>
    </source>
</evidence>
<dbReference type="InterPro" id="IPR012334">
    <property type="entry name" value="Pectin_lyas_fold"/>
</dbReference>
<evidence type="ECO:0000259" key="12">
    <source>
        <dbReference type="SMART" id="SM00856"/>
    </source>
</evidence>
<dbReference type="Gene3D" id="1.20.140.40">
    <property type="entry name" value="Invertase/pectin methylesterase inhibitor family protein"/>
    <property type="match status" value="1"/>
</dbReference>
<evidence type="ECO:0000256" key="9">
    <source>
        <dbReference type="PROSITE-ProRule" id="PRU10040"/>
    </source>
</evidence>
<dbReference type="Proteomes" id="UP001634007">
    <property type="component" value="Unassembled WGS sequence"/>
</dbReference>
<dbReference type="PROSITE" id="PS00800">
    <property type="entry name" value="PECTINESTERASE_1"/>
    <property type="match status" value="1"/>
</dbReference>
<comment type="subcellular location">
    <subcellularLocation>
        <location evidence="10">Secreted</location>
        <location evidence="10">Cell wall</location>
    </subcellularLocation>
</comment>
<dbReference type="SUPFAM" id="SSF101148">
    <property type="entry name" value="Plant invertase/pectin methylesterase inhibitor"/>
    <property type="match status" value="1"/>
</dbReference>
<dbReference type="InterPro" id="IPR035513">
    <property type="entry name" value="Invertase/methylesterase_inhib"/>
</dbReference>
<proteinExistence type="inferred from homology"/>
<dbReference type="FunFam" id="1.20.140.40:FF:000010">
    <property type="entry name" value="Pectinesterase"/>
    <property type="match status" value="1"/>
</dbReference>
<comment type="pathway">
    <text evidence="1 10">Glycan metabolism; pectin degradation; 2-dehydro-3-deoxy-D-gluconate from pectin: step 1/5.</text>
</comment>
<dbReference type="InterPro" id="IPR033131">
    <property type="entry name" value="Pectinesterase_Asp_AS"/>
</dbReference>
<keyword evidence="10" id="KW-0961">Cell wall biogenesis/degradation</keyword>
<dbReference type="FunFam" id="2.160.20.10:FF:000001">
    <property type="entry name" value="Pectinesterase"/>
    <property type="match status" value="1"/>
</dbReference>
<comment type="caution">
    <text evidence="13">The sequence shown here is derived from an EMBL/GenBank/DDBJ whole genome shotgun (WGS) entry which is preliminary data.</text>
</comment>
<dbReference type="GO" id="GO:0045490">
    <property type="term" value="P:pectin catabolic process"/>
    <property type="evidence" value="ECO:0007669"/>
    <property type="project" value="UniProtKB-UniRule"/>
</dbReference>
<dbReference type="Pfam" id="PF04043">
    <property type="entry name" value="PMEI"/>
    <property type="match status" value="1"/>
</dbReference>